<evidence type="ECO:0000256" key="1">
    <source>
        <dbReference type="SAM" id="MobiDB-lite"/>
    </source>
</evidence>
<dbReference type="InterPro" id="IPR025756">
    <property type="entry name" value="Myb_CC_LHEQLE"/>
</dbReference>
<feature type="region of interest" description="Disordered" evidence="1">
    <location>
        <begin position="102"/>
        <end position="138"/>
    </location>
</feature>
<evidence type="ECO:0000259" key="2">
    <source>
        <dbReference type="Pfam" id="PF14379"/>
    </source>
</evidence>
<sequence>MPANQKHVHLAWPLWSDLRVIPTHDEFCSLVRPLAIFARSCVVDLIRIQRNLQLRLEEQGRHLQMMFEKQCKSGIDKFKAPSDVTNGTPDSAAKAESLTLQVNPNEPGLDPVAGPSDEAPSNLGPSDSQPTKRAKVNE</sequence>
<feature type="domain" description="MYB-CC type transcription factor LHEQLE-containing" evidence="2">
    <location>
        <begin position="46"/>
        <end position="72"/>
    </location>
</feature>
<dbReference type="Pfam" id="PF14379">
    <property type="entry name" value="Myb_CC_LHEQLE"/>
    <property type="match status" value="1"/>
</dbReference>
<gene>
    <name evidence="3" type="ORF">Tco_0801116</name>
</gene>
<proteinExistence type="predicted"/>
<protein>
    <submittedName>
        <fullName evidence="3">Phosphate starvation response 1-like protein</fullName>
    </submittedName>
</protein>
<dbReference type="Proteomes" id="UP001151760">
    <property type="component" value="Unassembled WGS sequence"/>
</dbReference>
<accession>A0ABQ4ZZF3</accession>
<reference evidence="3" key="2">
    <citation type="submission" date="2022-01" db="EMBL/GenBank/DDBJ databases">
        <authorList>
            <person name="Yamashiro T."/>
            <person name="Shiraishi A."/>
            <person name="Satake H."/>
            <person name="Nakayama K."/>
        </authorList>
    </citation>
    <scope>NUCLEOTIDE SEQUENCE</scope>
</reference>
<comment type="caution">
    <text evidence="3">The sequence shown here is derived from an EMBL/GenBank/DDBJ whole genome shotgun (WGS) entry which is preliminary data.</text>
</comment>
<keyword evidence="4" id="KW-1185">Reference proteome</keyword>
<organism evidence="3 4">
    <name type="scientific">Tanacetum coccineum</name>
    <dbReference type="NCBI Taxonomy" id="301880"/>
    <lineage>
        <taxon>Eukaryota</taxon>
        <taxon>Viridiplantae</taxon>
        <taxon>Streptophyta</taxon>
        <taxon>Embryophyta</taxon>
        <taxon>Tracheophyta</taxon>
        <taxon>Spermatophyta</taxon>
        <taxon>Magnoliopsida</taxon>
        <taxon>eudicotyledons</taxon>
        <taxon>Gunneridae</taxon>
        <taxon>Pentapetalae</taxon>
        <taxon>asterids</taxon>
        <taxon>campanulids</taxon>
        <taxon>Asterales</taxon>
        <taxon>Asteraceae</taxon>
        <taxon>Asteroideae</taxon>
        <taxon>Anthemideae</taxon>
        <taxon>Anthemidinae</taxon>
        <taxon>Tanacetum</taxon>
    </lineage>
</organism>
<reference evidence="3" key="1">
    <citation type="journal article" date="2022" name="Int. J. Mol. Sci.">
        <title>Draft Genome of Tanacetum Coccineum: Genomic Comparison of Closely Related Tanacetum-Family Plants.</title>
        <authorList>
            <person name="Yamashiro T."/>
            <person name="Shiraishi A."/>
            <person name="Nakayama K."/>
            <person name="Satake H."/>
        </authorList>
    </citation>
    <scope>NUCLEOTIDE SEQUENCE</scope>
</reference>
<name>A0ABQ4ZZF3_9ASTR</name>
<evidence type="ECO:0000313" key="3">
    <source>
        <dbReference type="EMBL" id="GJS94148.1"/>
    </source>
</evidence>
<dbReference type="EMBL" id="BQNB010011709">
    <property type="protein sequence ID" value="GJS94148.1"/>
    <property type="molecule type" value="Genomic_DNA"/>
</dbReference>
<evidence type="ECO:0000313" key="4">
    <source>
        <dbReference type="Proteomes" id="UP001151760"/>
    </source>
</evidence>